<gene>
    <name evidence="10" type="ORF">IFM46972_05095</name>
</gene>
<dbReference type="Pfam" id="PF00240">
    <property type="entry name" value="ubiquitin"/>
    <property type="match status" value="1"/>
</dbReference>
<comment type="similarity">
    <text evidence="2">In the N-terminal section; belongs to the ubiquitin family.</text>
</comment>
<evidence type="ECO:0000256" key="3">
    <source>
        <dbReference type="ARBA" id="ARBA00009891"/>
    </source>
</evidence>
<dbReference type="InterPro" id="IPR000626">
    <property type="entry name" value="Ubiquitin-like_dom"/>
</dbReference>
<keyword evidence="6" id="KW-0862">Zinc</keyword>
<dbReference type="GO" id="GO:0006412">
    <property type="term" value="P:translation"/>
    <property type="evidence" value="ECO:0007669"/>
    <property type="project" value="InterPro"/>
</dbReference>
<dbReference type="SUPFAM" id="SSF54236">
    <property type="entry name" value="Ubiquitin-like"/>
    <property type="match status" value="1"/>
</dbReference>
<dbReference type="InterPro" id="IPR038582">
    <property type="entry name" value="Ribosomal_eS31_euk-type_sf"/>
</dbReference>
<reference evidence="10 11" key="1">
    <citation type="submission" date="2020-01" db="EMBL/GenBank/DDBJ databases">
        <title>Draft genome sequence of Aspergillus udagawae IFM 46972.</title>
        <authorList>
            <person name="Takahashi H."/>
            <person name="Yaguchi T."/>
        </authorList>
    </citation>
    <scope>NUCLEOTIDE SEQUENCE [LARGE SCALE GENOMIC DNA]</scope>
    <source>
        <strain evidence="10 11">IFM 46972</strain>
    </source>
</reference>
<dbReference type="InterPro" id="IPR002906">
    <property type="entry name" value="Ribosomal_eS31"/>
</dbReference>
<keyword evidence="5" id="KW-1017">Isopeptide bond</keyword>
<evidence type="ECO:0000256" key="6">
    <source>
        <dbReference type="ARBA" id="ARBA00022833"/>
    </source>
</evidence>
<organism evidence="10 11">
    <name type="scientific">Aspergillus udagawae</name>
    <dbReference type="NCBI Taxonomy" id="91492"/>
    <lineage>
        <taxon>Eukaryota</taxon>
        <taxon>Fungi</taxon>
        <taxon>Dikarya</taxon>
        <taxon>Ascomycota</taxon>
        <taxon>Pezizomycotina</taxon>
        <taxon>Eurotiomycetes</taxon>
        <taxon>Eurotiomycetidae</taxon>
        <taxon>Eurotiales</taxon>
        <taxon>Aspergillaceae</taxon>
        <taxon>Aspergillus</taxon>
        <taxon>Aspergillus subgen. Fumigati</taxon>
    </lineage>
</organism>
<dbReference type="Gene3D" id="6.20.50.150">
    <property type="match status" value="1"/>
</dbReference>
<dbReference type="Gene3D" id="3.10.20.90">
    <property type="entry name" value="Phosphatidylinositol 3-kinase Catalytic Subunit, Chain A, domain 1"/>
    <property type="match status" value="1"/>
</dbReference>
<dbReference type="AlphaFoldDB" id="A0A8H3RRJ4"/>
<evidence type="ECO:0000256" key="8">
    <source>
        <dbReference type="ARBA" id="ARBA00023274"/>
    </source>
</evidence>
<evidence type="ECO:0000259" key="9">
    <source>
        <dbReference type="PROSITE" id="PS50053"/>
    </source>
</evidence>
<evidence type="ECO:0000313" key="11">
    <source>
        <dbReference type="Proteomes" id="UP000465221"/>
    </source>
</evidence>
<sequence length="223" mass="24948">MQPMVPINNGGVGPATWAAQASGKPSTLGMKPDNLIVDQLVGVCALVPVRKIFELGRLSKPCVYLPSFKMQIFVKTLTGKTITLEVESSDTIDNVKSKIQDKEGIPPDQQRLIFAGKQLEDGRTLSDYNIQKESTLHLVLRLRGGGKKRKKKVYTTPKKIKHKRKKTKLAVLKYYKVDGDGKIERLRRECPSPECGAGIFMAAMHNRQYCGKCHLTYVFDESK</sequence>
<keyword evidence="8" id="KW-0687">Ribonucleoprotein</keyword>
<dbReference type="PRINTS" id="PR00348">
    <property type="entry name" value="UBIQUITIN"/>
</dbReference>
<name>A0A8H3RRJ4_9EURO</name>
<accession>A0A8H3RRJ4</accession>
<dbReference type="GO" id="GO:0005737">
    <property type="term" value="C:cytoplasm"/>
    <property type="evidence" value="ECO:0007669"/>
    <property type="project" value="UniProtKB-SubCell"/>
</dbReference>
<dbReference type="GO" id="GO:0003735">
    <property type="term" value="F:structural constituent of ribosome"/>
    <property type="evidence" value="ECO:0007669"/>
    <property type="project" value="InterPro"/>
</dbReference>
<dbReference type="InterPro" id="IPR029071">
    <property type="entry name" value="Ubiquitin-like_domsf"/>
</dbReference>
<dbReference type="GO" id="GO:0031386">
    <property type="term" value="F:protein tag activity"/>
    <property type="evidence" value="ECO:0007669"/>
    <property type="project" value="UniProtKB-ARBA"/>
</dbReference>
<evidence type="ECO:0000256" key="5">
    <source>
        <dbReference type="ARBA" id="ARBA00022499"/>
    </source>
</evidence>
<dbReference type="PANTHER" id="PTHR10666">
    <property type="entry name" value="UBIQUITIN"/>
    <property type="match status" value="1"/>
</dbReference>
<evidence type="ECO:0000256" key="1">
    <source>
        <dbReference type="ARBA" id="ARBA00004496"/>
    </source>
</evidence>
<dbReference type="SUPFAM" id="SSF57829">
    <property type="entry name" value="Zn-binding ribosomal proteins"/>
    <property type="match status" value="1"/>
</dbReference>
<evidence type="ECO:0000256" key="4">
    <source>
        <dbReference type="ARBA" id="ARBA00022490"/>
    </source>
</evidence>
<dbReference type="CDD" id="cd01803">
    <property type="entry name" value="Ubl_ubiquitin"/>
    <property type="match status" value="1"/>
</dbReference>
<dbReference type="PROSITE" id="PS50053">
    <property type="entry name" value="UBIQUITIN_2"/>
    <property type="match status" value="1"/>
</dbReference>
<evidence type="ECO:0000256" key="7">
    <source>
        <dbReference type="ARBA" id="ARBA00022980"/>
    </source>
</evidence>
<dbReference type="InterPro" id="IPR011332">
    <property type="entry name" value="Ribosomal_zn-bd"/>
</dbReference>
<keyword evidence="7 10" id="KW-0689">Ribosomal protein</keyword>
<dbReference type="GO" id="GO:0005840">
    <property type="term" value="C:ribosome"/>
    <property type="evidence" value="ECO:0007669"/>
    <property type="project" value="UniProtKB-KW"/>
</dbReference>
<dbReference type="EMBL" id="BLKC01000030">
    <property type="protein sequence ID" value="GFF37054.1"/>
    <property type="molecule type" value="Genomic_DNA"/>
</dbReference>
<dbReference type="Pfam" id="PF01599">
    <property type="entry name" value="Ribosomal_S27"/>
    <property type="match status" value="1"/>
</dbReference>
<comment type="similarity">
    <text evidence="3">In the C-terminal section; belongs to the eukaryotic ribosomal protein eS31 family.</text>
</comment>
<dbReference type="GO" id="GO:1990904">
    <property type="term" value="C:ribonucleoprotein complex"/>
    <property type="evidence" value="ECO:0007669"/>
    <property type="project" value="UniProtKB-KW"/>
</dbReference>
<keyword evidence="4" id="KW-0963">Cytoplasm</keyword>
<protein>
    <submittedName>
        <fullName evidence="10">Ubiquitin-40S ribosomal protein S31 fusion protein</fullName>
    </submittedName>
</protein>
<dbReference type="InterPro" id="IPR019956">
    <property type="entry name" value="Ubiquitin_dom"/>
</dbReference>
<evidence type="ECO:0000313" key="10">
    <source>
        <dbReference type="EMBL" id="GFF37054.1"/>
    </source>
</evidence>
<dbReference type="SMART" id="SM00213">
    <property type="entry name" value="UBQ"/>
    <property type="match status" value="1"/>
</dbReference>
<dbReference type="Proteomes" id="UP000465221">
    <property type="component" value="Unassembled WGS sequence"/>
</dbReference>
<comment type="caution">
    <text evidence="10">The sequence shown here is derived from an EMBL/GenBank/DDBJ whole genome shotgun (WGS) entry which is preliminary data.</text>
</comment>
<feature type="domain" description="Ubiquitin-like" evidence="9">
    <location>
        <begin position="70"/>
        <end position="145"/>
    </location>
</feature>
<evidence type="ECO:0000256" key="2">
    <source>
        <dbReference type="ARBA" id="ARBA00008373"/>
    </source>
</evidence>
<dbReference type="FunFam" id="3.10.20.90:FF:000008">
    <property type="entry name" value="Ubiquitin-40S ribosomal protein S27a"/>
    <property type="match status" value="1"/>
</dbReference>
<dbReference type="InterPro" id="IPR050158">
    <property type="entry name" value="Ubiquitin_ubiquitin-like"/>
</dbReference>
<proteinExistence type="inferred from homology"/>
<dbReference type="InterPro" id="IPR019954">
    <property type="entry name" value="Ubiquitin_CS"/>
</dbReference>
<dbReference type="SMART" id="SM01402">
    <property type="entry name" value="Ribosomal_S27"/>
    <property type="match status" value="1"/>
</dbReference>
<comment type="subcellular location">
    <subcellularLocation>
        <location evidence="1">Cytoplasm</location>
    </subcellularLocation>
</comment>
<dbReference type="PROSITE" id="PS00299">
    <property type="entry name" value="UBIQUITIN_1"/>
    <property type="match status" value="1"/>
</dbReference>